<protein>
    <submittedName>
        <fullName evidence="1">Uncharacterized protein</fullName>
    </submittedName>
</protein>
<dbReference type="RefSeq" id="WP_183136028.1">
    <property type="nucleotide sequence ID" value="NZ_RBTP01000031.1"/>
</dbReference>
<sequence>MNIDAIKNHMGTLRPVAVPQRLMSEMGSGVAPDKAFKTDATEAEAKAKPFHEYQKEPWLAEPASEMFNNHEHYVAYKKIFSAMELDLMRITYDAYRKELADTHPEIASKNFSFTLDEDASLKIIDYDNNLTETEKAILTESINKFQELKSMAQTNAKTIMDLVDHDHDNFGRRYNLNIDNFHRVIDYAKLINTSAKQMEHEWVQQIQSNAETKSSLSISVLA</sequence>
<evidence type="ECO:0000313" key="2">
    <source>
        <dbReference type="Proteomes" id="UP000273854"/>
    </source>
</evidence>
<reference evidence="1 2" key="1">
    <citation type="submission" date="2018-08" db="EMBL/GenBank/DDBJ databases">
        <title>Recombination of ecologically and evolutionarily significant loci maintains genetic cohesion in the Pseudomonas syringae species complex.</title>
        <authorList>
            <person name="Dillon M."/>
            <person name="Thakur S."/>
            <person name="Almeida R.N.D."/>
            <person name="Weir B.S."/>
            <person name="Guttman D.S."/>
        </authorList>
    </citation>
    <scope>NUCLEOTIDE SEQUENCE [LARGE SCALE GENOMIC DNA]</scope>
    <source>
        <strain evidence="1 2">ICMP 19473</strain>
    </source>
</reference>
<accession>A0A3M5PBQ9</accession>
<gene>
    <name evidence="1" type="ORF">ALP40_01882</name>
</gene>
<evidence type="ECO:0000313" key="1">
    <source>
        <dbReference type="EMBL" id="RMT81998.1"/>
    </source>
</evidence>
<organism evidence="1 2">
    <name type="scientific">Pseudomonas viridiflava</name>
    <name type="common">Phytomonas viridiflava</name>
    <dbReference type="NCBI Taxonomy" id="33069"/>
    <lineage>
        <taxon>Bacteria</taxon>
        <taxon>Pseudomonadati</taxon>
        <taxon>Pseudomonadota</taxon>
        <taxon>Gammaproteobacteria</taxon>
        <taxon>Pseudomonadales</taxon>
        <taxon>Pseudomonadaceae</taxon>
        <taxon>Pseudomonas</taxon>
    </lineage>
</organism>
<dbReference type="Proteomes" id="UP000273854">
    <property type="component" value="Unassembled WGS sequence"/>
</dbReference>
<proteinExistence type="predicted"/>
<dbReference type="AlphaFoldDB" id="A0A3M5PBQ9"/>
<name>A0A3M5PBQ9_PSEVI</name>
<comment type="caution">
    <text evidence="1">The sequence shown here is derived from an EMBL/GenBank/DDBJ whole genome shotgun (WGS) entry which is preliminary data.</text>
</comment>
<dbReference type="EMBL" id="RBTP01000031">
    <property type="protein sequence ID" value="RMT81998.1"/>
    <property type="molecule type" value="Genomic_DNA"/>
</dbReference>